<comment type="caution">
    <text evidence="2">The sequence shown here is derived from an EMBL/GenBank/DDBJ whole genome shotgun (WGS) entry which is preliminary data.</text>
</comment>
<feature type="region of interest" description="Disordered" evidence="1">
    <location>
        <begin position="94"/>
        <end position="113"/>
    </location>
</feature>
<dbReference type="EMBL" id="PDZR01000002">
    <property type="protein sequence ID" value="PNG27212.1"/>
    <property type="molecule type" value="Genomic_DNA"/>
</dbReference>
<reference evidence="2 3" key="1">
    <citation type="submission" date="2017-10" db="EMBL/GenBank/DDBJ databases">
        <title>Genome announcement of Methylocella silvestris TVC from permafrost.</title>
        <authorList>
            <person name="Wang J."/>
            <person name="Geng K."/>
            <person name="Ul-Haque F."/>
            <person name="Crombie A.T."/>
            <person name="Street L.E."/>
            <person name="Wookey P.A."/>
            <person name="Murrell J.C."/>
            <person name="Pratscher J."/>
        </authorList>
    </citation>
    <scope>NUCLEOTIDE SEQUENCE [LARGE SCALE GENOMIC DNA]</scope>
    <source>
        <strain evidence="2 3">TVC</strain>
    </source>
</reference>
<evidence type="ECO:0000256" key="1">
    <source>
        <dbReference type="SAM" id="MobiDB-lite"/>
    </source>
</evidence>
<protein>
    <submittedName>
        <fullName evidence="2">Uncharacterized protein</fullName>
    </submittedName>
</protein>
<proteinExistence type="predicted"/>
<dbReference type="Proteomes" id="UP000236286">
    <property type="component" value="Unassembled WGS sequence"/>
</dbReference>
<organism evidence="2 3">
    <name type="scientific">Methylocella silvestris</name>
    <dbReference type="NCBI Taxonomy" id="199596"/>
    <lineage>
        <taxon>Bacteria</taxon>
        <taxon>Pseudomonadati</taxon>
        <taxon>Pseudomonadota</taxon>
        <taxon>Alphaproteobacteria</taxon>
        <taxon>Hyphomicrobiales</taxon>
        <taxon>Beijerinckiaceae</taxon>
        <taxon>Methylocella</taxon>
    </lineage>
</organism>
<evidence type="ECO:0000313" key="3">
    <source>
        <dbReference type="Proteomes" id="UP000236286"/>
    </source>
</evidence>
<dbReference type="AlphaFoldDB" id="A0A2J7TKB8"/>
<sequence length="113" mass="12512">MVGKRSRAPKSAGKQALGKKGVFLAQLCALRHASRNSALKNVTTKKLKCFGFEADELDDGRRPRRTCRRLRLHAAIKLSNCCAWLRRRPARMMGPAVSKEQNIAAHDGKSLNG</sequence>
<gene>
    <name evidence="2" type="ORF">CR492_03755</name>
</gene>
<accession>A0A2J7TKB8</accession>
<evidence type="ECO:0000313" key="2">
    <source>
        <dbReference type="EMBL" id="PNG27212.1"/>
    </source>
</evidence>
<name>A0A2J7TKB8_METSI</name>